<dbReference type="Proteomes" id="UP000615446">
    <property type="component" value="Unassembled WGS sequence"/>
</dbReference>
<protein>
    <submittedName>
        <fullName evidence="1">Uncharacterized protein</fullName>
    </submittedName>
</protein>
<evidence type="ECO:0000313" key="2">
    <source>
        <dbReference type="Proteomes" id="UP000615446"/>
    </source>
</evidence>
<name>A0A8H3QYJ9_9GLOM</name>
<sequence>MQDFDMKRLSDLFEHDVSVNSVKNGLYKRVFAIKKKLKLSRAPYSSDEKGFVSIWNAGNSELSSGVSIGELTIIFGIYIPPHWQT</sequence>
<reference evidence="1" key="1">
    <citation type="submission" date="2019-10" db="EMBL/GenBank/DDBJ databases">
        <title>Conservation and host-specific expression of non-tandemly repeated heterogenous ribosome RNA gene in arbuscular mycorrhizal fungi.</title>
        <authorList>
            <person name="Maeda T."/>
            <person name="Kobayashi Y."/>
            <person name="Nakagawa T."/>
            <person name="Ezawa T."/>
            <person name="Yamaguchi K."/>
            <person name="Bino T."/>
            <person name="Nishimoto Y."/>
            <person name="Shigenobu S."/>
            <person name="Kawaguchi M."/>
        </authorList>
    </citation>
    <scope>NUCLEOTIDE SEQUENCE</scope>
    <source>
        <strain evidence="1">HR1</strain>
    </source>
</reference>
<comment type="caution">
    <text evidence="1">The sequence shown here is derived from an EMBL/GenBank/DDBJ whole genome shotgun (WGS) entry which is preliminary data.</text>
</comment>
<gene>
    <name evidence="1" type="ORF">RCL2_002337300</name>
</gene>
<proteinExistence type="predicted"/>
<evidence type="ECO:0000313" key="1">
    <source>
        <dbReference type="EMBL" id="GES96756.1"/>
    </source>
</evidence>
<dbReference type="AlphaFoldDB" id="A0A8H3QYJ9"/>
<dbReference type="EMBL" id="BLAL01000252">
    <property type="protein sequence ID" value="GES96756.1"/>
    <property type="molecule type" value="Genomic_DNA"/>
</dbReference>
<dbReference type="OrthoDB" id="2342150at2759"/>
<accession>A0A8H3QYJ9</accession>
<organism evidence="1 2">
    <name type="scientific">Rhizophagus clarus</name>
    <dbReference type="NCBI Taxonomy" id="94130"/>
    <lineage>
        <taxon>Eukaryota</taxon>
        <taxon>Fungi</taxon>
        <taxon>Fungi incertae sedis</taxon>
        <taxon>Mucoromycota</taxon>
        <taxon>Glomeromycotina</taxon>
        <taxon>Glomeromycetes</taxon>
        <taxon>Glomerales</taxon>
        <taxon>Glomeraceae</taxon>
        <taxon>Rhizophagus</taxon>
    </lineage>
</organism>